<name>A0A1F7IHI5_9BACT</name>
<dbReference type="EMBL" id="MGAF01000004">
    <property type="protein sequence ID" value="OGK42834.1"/>
    <property type="molecule type" value="Genomic_DNA"/>
</dbReference>
<accession>A0A1F7IHI5</accession>
<gene>
    <name evidence="1" type="ORF">A3A74_01345</name>
</gene>
<sequence>MSTKHELPESIFGSGRRNLNTINFANIAALGLNPMLPNLRFRGQGGGRNDHDARVDKAQAELDAEIARGEVIRTENAKTVAIIKETQARLDKSTKDSLAYLKKTTEDSIKATNEYLRERGLK</sequence>
<dbReference type="AlphaFoldDB" id="A0A1F7IHI5"/>
<dbReference type="STRING" id="1802055.A3A74_01345"/>
<evidence type="ECO:0000313" key="1">
    <source>
        <dbReference type="EMBL" id="OGK42834.1"/>
    </source>
</evidence>
<reference evidence="1 2" key="1">
    <citation type="journal article" date="2016" name="Nat. Commun.">
        <title>Thousands of microbial genomes shed light on interconnected biogeochemical processes in an aquifer system.</title>
        <authorList>
            <person name="Anantharaman K."/>
            <person name="Brown C.T."/>
            <person name="Hug L.A."/>
            <person name="Sharon I."/>
            <person name="Castelle C.J."/>
            <person name="Probst A.J."/>
            <person name="Thomas B.C."/>
            <person name="Singh A."/>
            <person name="Wilkins M.J."/>
            <person name="Karaoz U."/>
            <person name="Brodie E.L."/>
            <person name="Williams K.H."/>
            <person name="Hubbard S.S."/>
            <person name="Banfield J.F."/>
        </authorList>
    </citation>
    <scope>NUCLEOTIDE SEQUENCE [LARGE SCALE GENOMIC DNA]</scope>
</reference>
<evidence type="ECO:0000313" key="2">
    <source>
        <dbReference type="Proteomes" id="UP000179270"/>
    </source>
</evidence>
<dbReference type="Proteomes" id="UP000179270">
    <property type="component" value="Unassembled WGS sequence"/>
</dbReference>
<comment type="caution">
    <text evidence="1">The sequence shown here is derived from an EMBL/GenBank/DDBJ whole genome shotgun (WGS) entry which is preliminary data.</text>
</comment>
<organism evidence="1 2">
    <name type="scientific">Candidatus Roizmanbacteria bacterium RIFCSPLOWO2_01_FULL_35_13</name>
    <dbReference type="NCBI Taxonomy" id="1802055"/>
    <lineage>
        <taxon>Bacteria</taxon>
        <taxon>Candidatus Roizmaniibacteriota</taxon>
    </lineage>
</organism>
<proteinExistence type="predicted"/>
<protein>
    <submittedName>
        <fullName evidence="1">Uncharacterized protein</fullName>
    </submittedName>
</protein>